<protein>
    <recommendedName>
        <fullName evidence="2">Spo11/DNA topoisomerase VI subunit A N-terminal domain-containing protein</fullName>
    </recommendedName>
</protein>
<reference evidence="3" key="1">
    <citation type="submission" date="2020-12" db="EMBL/GenBank/DDBJ databases">
        <title>Metabolic potential, ecology and presence of endohyphal bacteria is reflected in genomic diversity of Mucoromycotina.</title>
        <authorList>
            <person name="Muszewska A."/>
            <person name="Okrasinska A."/>
            <person name="Steczkiewicz K."/>
            <person name="Drgas O."/>
            <person name="Orlowska M."/>
            <person name="Perlinska-Lenart U."/>
            <person name="Aleksandrzak-Piekarczyk T."/>
            <person name="Szatraj K."/>
            <person name="Zielenkiewicz U."/>
            <person name="Pilsyk S."/>
            <person name="Malc E."/>
            <person name="Mieczkowski P."/>
            <person name="Kruszewska J.S."/>
            <person name="Biernat P."/>
            <person name="Pawlowska J."/>
        </authorList>
    </citation>
    <scope>NUCLEOTIDE SEQUENCE</scope>
    <source>
        <strain evidence="3">WA0000067209</strain>
    </source>
</reference>
<dbReference type="EMBL" id="JAEPQZ010000001">
    <property type="protein sequence ID" value="KAG2186091.1"/>
    <property type="molecule type" value="Genomic_DNA"/>
</dbReference>
<feature type="active site" description="O-(5'-phospho-DNA)-tyrosine intermediate" evidence="1">
    <location>
        <position position="118"/>
    </location>
</feature>
<feature type="domain" description="Spo11/DNA topoisomerase VI subunit A N-terminal" evidence="2">
    <location>
        <begin position="89"/>
        <end position="150"/>
    </location>
</feature>
<dbReference type="OrthoDB" id="521512at2759"/>
<dbReference type="SUPFAM" id="SSF56726">
    <property type="entry name" value="DNA topoisomerase IV, alpha subunit"/>
    <property type="match status" value="1"/>
</dbReference>
<keyword evidence="1" id="KW-0238">DNA-binding</keyword>
<evidence type="ECO:0000259" key="2">
    <source>
        <dbReference type="Pfam" id="PF04406"/>
    </source>
</evidence>
<dbReference type="GO" id="GO:0003677">
    <property type="term" value="F:DNA binding"/>
    <property type="evidence" value="ECO:0007669"/>
    <property type="project" value="UniProtKB-UniRule"/>
</dbReference>
<dbReference type="GO" id="GO:0042138">
    <property type="term" value="P:meiotic DNA double-strand break formation"/>
    <property type="evidence" value="ECO:0007669"/>
    <property type="project" value="TreeGrafter"/>
</dbReference>
<dbReference type="PROSITE" id="PS52041">
    <property type="entry name" value="TOPO_IIB"/>
    <property type="match status" value="1"/>
</dbReference>
<dbReference type="GO" id="GO:0003918">
    <property type="term" value="F:DNA topoisomerase type II (double strand cut, ATP-hydrolyzing) activity"/>
    <property type="evidence" value="ECO:0007669"/>
    <property type="project" value="UniProtKB-UniRule"/>
</dbReference>
<gene>
    <name evidence="3" type="ORF">INT43_002529</name>
</gene>
<keyword evidence="1" id="KW-0799">Topoisomerase</keyword>
<comment type="caution">
    <text evidence="3">The sequence shown here is derived from an EMBL/GenBank/DDBJ whole genome shotgun (WGS) entry which is preliminary data.</text>
</comment>
<dbReference type="GO" id="GO:0000228">
    <property type="term" value="C:nuclear chromosome"/>
    <property type="evidence" value="ECO:0007669"/>
    <property type="project" value="TreeGrafter"/>
</dbReference>
<name>A0A8H7Q7C6_MORIS</name>
<dbReference type="GO" id="GO:0007131">
    <property type="term" value="P:reciprocal meiotic recombination"/>
    <property type="evidence" value="ECO:0007669"/>
    <property type="project" value="TreeGrafter"/>
</dbReference>
<dbReference type="Proteomes" id="UP000654370">
    <property type="component" value="Unassembled WGS sequence"/>
</dbReference>
<dbReference type="GO" id="GO:0000706">
    <property type="term" value="P:meiotic DNA double-strand break processing"/>
    <property type="evidence" value="ECO:0007669"/>
    <property type="project" value="TreeGrafter"/>
</dbReference>
<dbReference type="InterPro" id="IPR036078">
    <property type="entry name" value="Spo11/TopoVI_A_sf"/>
</dbReference>
<proteinExistence type="inferred from homology"/>
<evidence type="ECO:0000256" key="1">
    <source>
        <dbReference type="PROSITE-ProRule" id="PRU01385"/>
    </source>
</evidence>
<evidence type="ECO:0000313" key="4">
    <source>
        <dbReference type="Proteomes" id="UP000654370"/>
    </source>
</evidence>
<accession>A0A8H7Q7C6</accession>
<dbReference type="AlphaFoldDB" id="A0A8H7Q7C6"/>
<dbReference type="InterPro" id="IPR013049">
    <property type="entry name" value="Spo11/TopoVI_A_N"/>
</dbReference>
<dbReference type="PANTHER" id="PTHR10848:SF0">
    <property type="entry name" value="MEIOTIC RECOMBINATION PROTEIN SPO11"/>
    <property type="match status" value="1"/>
</dbReference>
<dbReference type="InterPro" id="IPR036388">
    <property type="entry name" value="WH-like_DNA-bd_sf"/>
</dbReference>
<dbReference type="PANTHER" id="PTHR10848">
    <property type="entry name" value="MEIOTIC RECOMBINATION PROTEIN SPO11"/>
    <property type="match status" value="1"/>
</dbReference>
<sequence>MNASEDKEEIAFEDLFLRCNNERSHKQDIFIGQNSSNIREYLIVKIEEDIINMIRAISNHQLGTSTYSLQNQCFSRKRRKAITSVQDYKSFARYLRVLESVYDALVQDTVITKRAIYYGDVELFGSQKVVDQIIEEVAANYRVPRHSLNIAAASKGLITGPMSIYLKDGTVLHCHCNPIKPVEGEPSTGLPVLIPSEGRIKSIQCDARLVLVVEKEVG</sequence>
<keyword evidence="4" id="KW-1185">Reference proteome</keyword>
<comment type="catalytic activity">
    <reaction evidence="1">
        <text>ATP-dependent breakage, passage and rejoining of double-stranded DNA.</text>
        <dbReference type="EC" id="5.6.2.2"/>
    </reaction>
</comment>
<keyword evidence="1" id="KW-0413">Isomerase</keyword>
<dbReference type="InterPro" id="IPR002815">
    <property type="entry name" value="Spo11/TopoVI_A"/>
</dbReference>
<dbReference type="GO" id="GO:0005524">
    <property type="term" value="F:ATP binding"/>
    <property type="evidence" value="ECO:0007669"/>
    <property type="project" value="InterPro"/>
</dbReference>
<evidence type="ECO:0000313" key="3">
    <source>
        <dbReference type="EMBL" id="KAG2186091.1"/>
    </source>
</evidence>
<dbReference type="Gene3D" id="1.10.10.10">
    <property type="entry name" value="Winged helix-like DNA-binding domain superfamily/Winged helix DNA-binding domain"/>
    <property type="match status" value="1"/>
</dbReference>
<comment type="similarity">
    <text evidence="1">Belongs to the TOP6A family.</text>
</comment>
<dbReference type="Pfam" id="PF04406">
    <property type="entry name" value="TP6A_N"/>
    <property type="match status" value="1"/>
</dbReference>
<organism evidence="3 4">
    <name type="scientific">Mortierella isabellina</name>
    <name type="common">Filamentous fungus</name>
    <name type="synonym">Umbelopsis isabellina</name>
    <dbReference type="NCBI Taxonomy" id="91625"/>
    <lineage>
        <taxon>Eukaryota</taxon>
        <taxon>Fungi</taxon>
        <taxon>Fungi incertae sedis</taxon>
        <taxon>Mucoromycota</taxon>
        <taxon>Mucoromycotina</taxon>
        <taxon>Umbelopsidomycetes</taxon>
        <taxon>Umbelopsidales</taxon>
        <taxon>Umbelopsidaceae</taxon>
        <taxon>Umbelopsis</taxon>
    </lineage>
</organism>
<dbReference type="PRINTS" id="PR01550">
    <property type="entry name" value="TOP6AFAMILY"/>
</dbReference>